<evidence type="ECO:0000256" key="3">
    <source>
        <dbReference type="ARBA" id="ARBA00023125"/>
    </source>
</evidence>
<dbReference type="CDD" id="cd05466">
    <property type="entry name" value="PBP2_LTTR_substrate"/>
    <property type="match status" value="1"/>
</dbReference>
<dbReference type="Gene3D" id="3.40.190.290">
    <property type="match status" value="1"/>
</dbReference>
<keyword evidence="4" id="KW-0804">Transcription</keyword>
<comment type="similarity">
    <text evidence="1">Belongs to the LysR transcriptional regulatory family.</text>
</comment>
<dbReference type="RefSeq" id="WP_000144719.1">
    <property type="nucleotide sequence ID" value="NZ_JEWH01000001.1"/>
</dbReference>
<dbReference type="Proteomes" id="UP000020595">
    <property type="component" value="Unassembled WGS sequence"/>
</dbReference>
<proteinExistence type="inferred from homology"/>
<dbReference type="PATRIC" id="fig|1310613.3.peg.165"/>
<dbReference type="GO" id="GO:0005829">
    <property type="term" value="C:cytosol"/>
    <property type="evidence" value="ECO:0007669"/>
    <property type="project" value="TreeGrafter"/>
</dbReference>
<dbReference type="GO" id="GO:0003700">
    <property type="term" value="F:DNA-binding transcription factor activity"/>
    <property type="evidence" value="ECO:0007669"/>
    <property type="project" value="InterPro"/>
</dbReference>
<evidence type="ECO:0000256" key="4">
    <source>
        <dbReference type="ARBA" id="ARBA00023163"/>
    </source>
</evidence>
<dbReference type="InterPro" id="IPR000847">
    <property type="entry name" value="LysR_HTH_N"/>
</dbReference>
<dbReference type="Pfam" id="PF03466">
    <property type="entry name" value="LysR_substrate"/>
    <property type="match status" value="1"/>
</dbReference>
<evidence type="ECO:0000256" key="2">
    <source>
        <dbReference type="ARBA" id="ARBA00023015"/>
    </source>
</evidence>
<feature type="domain" description="HTH lysR-type" evidence="5">
    <location>
        <begin position="1"/>
        <end position="58"/>
    </location>
</feature>
<dbReference type="Pfam" id="PF00126">
    <property type="entry name" value="HTH_1"/>
    <property type="match status" value="1"/>
</dbReference>
<dbReference type="AlphaFoldDB" id="A0A009HU29"/>
<comment type="caution">
    <text evidence="6">The sequence shown here is derived from an EMBL/GenBank/DDBJ whole genome shotgun (WGS) entry which is preliminary data.</text>
</comment>
<organism evidence="6 7">
    <name type="scientific">Acinetobacter baumannii (strain 1295743)</name>
    <dbReference type="NCBI Taxonomy" id="1310613"/>
    <lineage>
        <taxon>Bacteria</taxon>
        <taxon>Pseudomonadati</taxon>
        <taxon>Pseudomonadota</taxon>
        <taxon>Gammaproteobacteria</taxon>
        <taxon>Moraxellales</taxon>
        <taxon>Moraxellaceae</taxon>
        <taxon>Acinetobacter</taxon>
        <taxon>Acinetobacter calcoaceticus/baumannii complex</taxon>
    </lineage>
</organism>
<evidence type="ECO:0000313" key="6">
    <source>
        <dbReference type="EMBL" id="EXB07772.1"/>
    </source>
</evidence>
<dbReference type="InterPro" id="IPR005119">
    <property type="entry name" value="LysR_subst-bd"/>
</dbReference>
<name>A0A009HU29_ACIB9</name>
<gene>
    <name evidence="6" type="ORF">J512_0175</name>
</gene>
<protein>
    <submittedName>
        <fullName evidence="6">Bacterial regulatory, arsR family protein</fullName>
    </submittedName>
</protein>
<dbReference type="SUPFAM" id="SSF53850">
    <property type="entry name" value="Periplasmic binding protein-like II"/>
    <property type="match status" value="1"/>
</dbReference>
<dbReference type="InterPro" id="IPR036390">
    <property type="entry name" value="WH_DNA-bd_sf"/>
</dbReference>
<evidence type="ECO:0000313" key="7">
    <source>
        <dbReference type="Proteomes" id="UP000020595"/>
    </source>
</evidence>
<dbReference type="CDD" id="cd00090">
    <property type="entry name" value="HTH_ARSR"/>
    <property type="match status" value="1"/>
</dbReference>
<dbReference type="InterPro" id="IPR050950">
    <property type="entry name" value="HTH-type_LysR_regulators"/>
</dbReference>
<dbReference type="PANTHER" id="PTHR30419:SF24">
    <property type="entry name" value="HTH-TYPE TRANSCRIPTIONAL REGULATOR CZCR"/>
    <property type="match status" value="1"/>
</dbReference>
<dbReference type="PANTHER" id="PTHR30419">
    <property type="entry name" value="HTH-TYPE TRANSCRIPTIONAL REGULATOR YBHD"/>
    <property type="match status" value="1"/>
</dbReference>
<evidence type="ECO:0000259" key="5">
    <source>
        <dbReference type="PROSITE" id="PS50931"/>
    </source>
</evidence>
<dbReference type="PROSITE" id="PS50931">
    <property type="entry name" value="HTH_LYSR"/>
    <property type="match status" value="1"/>
</dbReference>
<dbReference type="InterPro" id="IPR036388">
    <property type="entry name" value="WH-like_DNA-bd_sf"/>
</dbReference>
<keyword evidence="2" id="KW-0805">Transcription regulation</keyword>
<sequence length="294" mass="33209">MTFTQLEIFALIAELKSFTATAEKLGISQSAISHALKSLEQQWGINLISRTQSDIELTTTGQQLLTHVKELLSISDTLEKEVAAIHGLNEGTLRIGSFGASSSIYLLPEILEAFRQRYPKIEIYIDEGEDKEVAQWLLERRIEVGFLIMPDERFDTFPLIEDRFVALIPSGYPLAQQLYINPAQLENCPFIMTMAGSRHQVELILKNFNVKPDIKFYVSQILSIVSMVHNQLGISIVSDMVITKELLSLYPNVVKRPFKPNLKRSIGLAVKNKKHISPAVKAFIEVAQEVWSDH</sequence>
<dbReference type="PRINTS" id="PR00039">
    <property type="entry name" value="HTHLYSR"/>
</dbReference>
<dbReference type="SUPFAM" id="SSF46785">
    <property type="entry name" value="Winged helix' DNA-binding domain"/>
    <property type="match status" value="1"/>
</dbReference>
<dbReference type="Gene3D" id="1.10.10.10">
    <property type="entry name" value="Winged helix-like DNA-binding domain superfamily/Winged helix DNA-binding domain"/>
    <property type="match status" value="1"/>
</dbReference>
<accession>A0A009HU29</accession>
<keyword evidence="3" id="KW-0238">DNA-binding</keyword>
<dbReference type="GO" id="GO:0003677">
    <property type="term" value="F:DNA binding"/>
    <property type="evidence" value="ECO:0007669"/>
    <property type="project" value="UniProtKB-KW"/>
</dbReference>
<dbReference type="InterPro" id="IPR011991">
    <property type="entry name" value="ArsR-like_HTH"/>
</dbReference>
<dbReference type="EMBL" id="JEWH01000001">
    <property type="protein sequence ID" value="EXB07772.1"/>
    <property type="molecule type" value="Genomic_DNA"/>
</dbReference>
<dbReference type="FunFam" id="1.10.10.10:FF:000001">
    <property type="entry name" value="LysR family transcriptional regulator"/>
    <property type="match status" value="1"/>
</dbReference>
<evidence type="ECO:0000256" key="1">
    <source>
        <dbReference type="ARBA" id="ARBA00009437"/>
    </source>
</evidence>
<reference evidence="6 7" key="1">
    <citation type="submission" date="2014-02" db="EMBL/GenBank/DDBJ databases">
        <title>Comparative genomics and transcriptomics to identify genetic mechanisms underlying the emergence of carbapenem resistant Acinetobacter baumannii (CRAb).</title>
        <authorList>
            <person name="Harris A.D."/>
            <person name="Johnson K.J."/>
            <person name="George J."/>
            <person name="Shefchek K."/>
            <person name="Daugherty S.C."/>
            <person name="Parankush S."/>
            <person name="Sadzewicz L."/>
            <person name="Tallon L."/>
            <person name="Sengamalay N."/>
            <person name="Hazen T.H."/>
            <person name="Rasko D.A."/>
        </authorList>
    </citation>
    <scope>NUCLEOTIDE SEQUENCE [LARGE SCALE GENOMIC DNA]</scope>
    <source>
        <strain evidence="6 7">1295743</strain>
    </source>
</reference>